<feature type="domain" description="G-protein coupled receptors family 3 profile" evidence="10">
    <location>
        <begin position="34"/>
        <end position="298"/>
    </location>
</feature>
<evidence type="ECO:0000256" key="3">
    <source>
        <dbReference type="ARBA" id="ARBA00022692"/>
    </source>
</evidence>
<evidence type="ECO:0000256" key="5">
    <source>
        <dbReference type="ARBA" id="ARBA00023040"/>
    </source>
</evidence>
<dbReference type="CDD" id="cd15283">
    <property type="entry name" value="7tmC_V2R_pheromone"/>
    <property type="match status" value="1"/>
</dbReference>
<evidence type="ECO:0000256" key="8">
    <source>
        <dbReference type="ARBA" id="ARBA00023224"/>
    </source>
</evidence>
<keyword evidence="6 9" id="KW-0472">Membrane</keyword>
<dbReference type="PROSITE" id="PS50259">
    <property type="entry name" value="G_PROTEIN_RECEP_F3_4"/>
    <property type="match status" value="1"/>
</dbReference>
<evidence type="ECO:0000256" key="9">
    <source>
        <dbReference type="SAM" id="Phobius"/>
    </source>
</evidence>
<keyword evidence="3 9" id="KW-0812">Transmembrane</keyword>
<dbReference type="PRINTS" id="PR00248">
    <property type="entry name" value="GPCRMGR"/>
</dbReference>
<sequence>MEACNSCQEDHYPNKEQNQCIPKMFSFLSYEEPLGMALAISSYFFFFITVWILWVFIKYRNTPIIKANNRSLTYTLLVFLLLCFLSSSLFIGQPQKLTCLFRQMAFGIIFSVAVSCVLAKNVTVIVAFLATQPGSGMRKWMGKKLANAIILFCFSIQAAICFIWLATTPPFPDFDMHSMAEEIVLECNDGSTAIYYCVLGYMGFLAFVSFLVAFLARKLPDSFNEAKFITFSMLVFCSVWISFIPTYLSTKGKYMVVVKIFSMLASTAGLLACIFFPKCYIILLRPELNKRDEIIKRKR</sequence>
<dbReference type="PRINTS" id="PR01535">
    <property type="entry name" value="VOMERONASL2R"/>
</dbReference>
<dbReference type="PROSITE" id="PS00981">
    <property type="entry name" value="G_PROTEIN_RECEP_F3_3"/>
    <property type="match status" value="1"/>
</dbReference>
<keyword evidence="5" id="KW-0297">G-protein coupled receptor</keyword>
<dbReference type="InterPro" id="IPR017979">
    <property type="entry name" value="GPCR_3_CS"/>
</dbReference>
<dbReference type="GO" id="GO:0005886">
    <property type="term" value="C:plasma membrane"/>
    <property type="evidence" value="ECO:0007669"/>
    <property type="project" value="UniProtKB-SubCell"/>
</dbReference>
<dbReference type="PANTHER" id="PTHR24061:SF599">
    <property type="entry name" value="G-PROTEIN COUPLED RECEPTORS FAMILY 3 PROFILE DOMAIN-CONTAINING PROTEIN"/>
    <property type="match status" value="1"/>
</dbReference>
<reference evidence="12" key="1">
    <citation type="submission" date="2025-08" db="UniProtKB">
        <authorList>
            <consortium name="RefSeq"/>
        </authorList>
    </citation>
    <scope>IDENTIFICATION</scope>
</reference>
<evidence type="ECO:0000256" key="4">
    <source>
        <dbReference type="ARBA" id="ARBA00022989"/>
    </source>
</evidence>
<name>A0A6J1VZ01_9SAUR</name>
<evidence type="ECO:0000256" key="6">
    <source>
        <dbReference type="ARBA" id="ARBA00023136"/>
    </source>
</evidence>
<feature type="transmembrane region" description="Helical" evidence="9">
    <location>
        <begin position="260"/>
        <end position="283"/>
    </location>
</feature>
<evidence type="ECO:0000259" key="10">
    <source>
        <dbReference type="PROSITE" id="PS50259"/>
    </source>
</evidence>
<dbReference type="InterPro" id="IPR000337">
    <property type="entry name" value="GPCR_3"/>
</dbReference>
<evidence type="ECO:0000256" key="7">
    <source>
        <dbReference type="ARBA" id="ARBA00023180"/>
    </source>
</evidence>
<keyword evidence="5" id="KW-0675">Receptor</keyword>
<keyword evidence="11" id="KW-1185">Reference proteome</keyword>
<dbReference type="InterPro" id="IPR038550">
    <property type="entry name" value="GPCR_3_9-Cys_sf"/>
</dbReference>
<evidence type="ECO:0000256" key="2">
    <source>
        <dbReference type="ARBA" id="ARBA00022475"/>
    </source>
</evidence>
<feature type="transmembrane region" description="Helical" evidence="9">
    <location>
        <begin position="104"/>
        <end position="129"/>
    </location>
</feature>
<dbReference type="InterPro" id="IPR017978">
    <property type="entry name" value="GPCR_3_C"/>
</dbReference>
<keyword evidence="7" id="KW-0325">Glycoprotein</keyword>
<feature type="transmembrane region" description="Helical" evidence="9">
    <location>
        <begin position="193"/>
        <end position="216"/>
    </location>
</feature>
<evidence type="ECO:0000313" key="12">
    <source>
        <dbReference type="RefSeq" id="XP_026548256.1"/>
    </source>
</evidence>
<feature type="transmembrane region" description="Helical" evidence="9">
    <location>
        <begin position="71"/>
        <end position="92"/>
    </location>
</feature>
<dbReference type="GeneID" id="113429970"/>
<dbReference type="KEGG" id="nss:113429970"/>
<feature type="transmembrane region" description="Helical" evidence="9">
    <location>
        <begin position="228"/>
        <end position="248"/>
    </location>
</feature>
<comment type="subcellular location">
    <subcellularLocation>
        <location evidence="1">Cell membrane</location>
        <topology evidence="1">Multi-pass membrane protein</topology>
    </subcellularLocation>
</comment>
<dbReference type="Proteomes" id="UP000504612">
    <property type="component" value="Unplaced"/>
</dbReference>
<organism evidence="11 12">
    <name type="scientific">Notechis scutatus</name>
    <name type="common">mainland tiger snake</name>
    <dbReference type="NCBI Taxonomy" id="8663"/>
    <lineage>
        <taxon>Eukaryota</taxon>
        <taxon>Metazoa</taxon>
        <taxon>Chordata</taxon>
        <taxon>Craniata</taxon>
        <taxon>Vertebrata</taxon>
        <taxon>Euteleostomi</taxon>
        <taxon>Lepidosauria</taxon>
        <taxon>Squamata</taxon>
        <taxon>Bifurcata</taxon>
        <taxon>Unidentata</taxon>
        <taxon>Episquamata</taxon>
        <taxon>Toxicofera</taxon>
        <taxon>Serpentes</taxon>
        <taxon>Colubroidea</taxon>
        <taxon>Elapidae</taxon>
        <taxon>Hydrophiinae</taxon>
        <taxon>Notechis</taxon>
    </lineage>
</organism>
<keyword evidence="4 9" id="KW-1133">Transmembrane helix</keyword>
<dbReference type="AlphaFoldDB" id="A0A6J1VZ01"/>
<evidence type="ECO:0000313" key="11">
    <source>
        <dbReference type="Proteomes" id="UP000504612"/>
    </source>
</evidence>
<dbReference type="PANTHER" id="PTHR24061">
    <property type="entry name" value="CALCIUM-SENSING RECEPTOR-RELATED"/>
    <property type="match status" value="1"/>
</dbReference>
<dbReference type="Gene3D" id="2.10.50.30">
    <property type="entry name" value="GPCR, family 3, nine cysteines domain"/>
    <property type="match status" value="1"/>
</dbReference>
<dbReference type="Pfam" id="PF00003">
    <property type="entry name" value="7tm_3"/>
    <property type="match status" value="1"/>
</dbReference>
<keyword evidence="2" id="KW-1003">Cell membrane</keyword>
<dbReference type="InterPro" id="IPR000068">
    <property type="entry name" value="GPCR_3_Ca_sens_rcpt-rel"/>
</dbReference>
<feature type="transmembrane region" description="Helical" evidence="9">
    <location>
        <begin position="34"/>
        <end position="59"/>
    </location>
</feature>
<dbReference type="GO" id="GO:0004930">
    <property type="term" value="F:G protein-coupled receptor activity"/>
    <property type="evidence" value="ECO:0007669"/>
    <property type="project" value="UniProtKB-KW"/>
</dbReference>
<protein>
    <submittedName>
        <fullName evidence="12">Vomeronasal type-2 receptor 26-like</fullName>
    </submittedName>
</protein>
<dbReference type="RefSeq" id="XP_026548256.1">
    <property type="nucleotide sequence ID" value="XM_026692471.1"/>
</dbReference>
<evidence type="ECO:0000256" key="1">
    <source>
        <dbReference type="ARBA" id="ARBA00004651"/>
    </source>
</evidence>
<keyword evidence="8" id="KW-0807">Transducer</keyword>
<feature type="transmembrane region" description="Helical" evidence="9">
    <location>
        <begin position="145"/>
        <end position="166"/>
    </location>
</feature>
<proteinExistence type="predicted"/>
<gene>
    <name evidence="12" type="primary">LOC113429970</name>
</gene>
<accession>A0A6J1VZ01</accession>
<dbReference type="InterPro" id="IPR004073">
    <property type="entry name" value="GPCR_3_vmron_rcpt_2"/>
</dbReference>